<feature type="transmembrane region" description="Helical" evidence="6">
    <location>
        <begin position="145"/>
        <end position="169"/>
    </location>
</feature>
<keyword evidence="3 6" id="KW-0812">Transmembrane</keyword>
<dbReference type="PANTHER" id="PTHR21716">
    <property type="entry name" value="TRANSMEMBRANE PROTEIN"/>
    <property type="match status" value="1"/>
</dbReference>
<keyword evidence="5 6" id="KW-0472">Membrane</keyword>
<evidence type="ECO:0000313" key="7">
    <source>
        <dbReference type="EMBL" id="OGM90779.1"/>
    </source>
</evidence>
<keyword evidence="4 6" id="KW-1133">Transmembrane helix</keyword>
<evidence type="ECO:0008006" key="9">
    <source>
        <dbReference type="Google" id="ProtNLM"/>
    </source>
</evidence>
<organism evidence="7 8">
    <name type="scientific">Candidatus Wolfebacteria bacterium RIFCSPLOWO2_01_FULL_45_19</name>
    <dbReference type="NCBI Taxonomy" id="1802557"/>
    <lineage>
        <taxon>Bacteria</taxon>
        <taxon>Candidatus Wolfeibacteriota</taxon>
    </lineage>
</organism>
<dbReference type="EMBL" id="MGIR01000008">
    <property type="protein sequence ID" value="OGM90779.1"/>
    <property type="molecule type" value="Genomic_DNA"/>
</dbReference>
<dbReference type="GO" id="GO:0016020">
    <property type="term" value="C:membrane"/>
    <property type="evidence" value="ECO:0007669"/>
    <property type="project" value="UniProtKB-SubCell"/>
</dbReference>
<feature type="transmembrane region" description="Helical" evidence="6">
    <location>
        <begin position="70"/>
        <end position="90"/>
    </location>
</feature>
<gene>
    <name evidence="7" type="ORF">A3A20_03130</name>
</gene>
<comment type="similarity">
    <text evidence="2">Belongs to the autoinducer-2 exporter (AI-2E) (TC 2.A.86) family.</text>
</comment>
<reference evidence="7 8" key="1">
    <citation type="journal article" date="2016" name="Nat. Commun.">
        <title>Thousands of microbial genomes shed light on interconnected biogeochemical processes in an aquifer system.</title>
        <authorList>
            <person name="Anantharaman K."/>
            <person name="Brown C.T."/>
            <person name="Hug L.A."/>
            <person name="Sharon I."/>
            <person name="Castelle C.J."/>
            <person name="Probst A.J."/>
            <person name="Thomas B.C."/>
            <person name="Singh A."/>
            <person name="Wilkins M.J."/>
            <person name="Karaoz U."/>
            <person name="Brodie E.L."/>
            <person name="Williams K.H."/>
            <person name="Hubbard S.S."/>
            <person name="Banfield J.F."/>
        </authorList>
    </citation>
    <scope>NUCLEOTIDE SEQUENCE [LARGE SCALE GENOMIC DNA]</scope>
</reference>
<sequence>MNSHNHIEEKGILHSPILHIAAALGAAAIFLLLAYSIRDILLMFFAAFIFAIAFDGLVERLSAKMPRSAAAILIYILILSVFGGLLYLVLPPLANELINFSSNYSFYVDRFLGKDSVVFYQQSALNFPQNISEVSETIAASSKTIIGTLFTVFGGVMSFFVIVFVAMLLNMQKDGVRRFVLLFASAAHRDYALYFFEKVRRSMGGWLWGKTISSIIVGLLTMIGLLILGVPYALTLGVLSALFNYVVFVGPIIASIPAILLALAISPMHAIIVAVMYFFINGIIENFLIVPLLMKRAADLNPVLLIFFAIAGGQLGGALGVIVSIPLAMIVSLITDEYLKIKGEQPAEPSIV</sequence>
<dbReference type="InterPro" id="IPR002549">
    <property type="entry name" value="AI-2E-like"/>
</dbReference>
<dbReference type="STRING" id="1802557.A3A20_03130"/>
<feature type="transmembrane region" description="Helical" evidence="6">
    <location>
        <begin position="207"/>
        <end position="230"/>
    </location>
</feature>
<protein>
    <recommendedName>
        <fullName evidence="9">AI-2E family transporter</fullName>
    </recommendedName>
</protein>
<comment type="subcellular location">
    <subcellularLocation>
        <location evidence="1">Membrane</location>
        <topology evidence="1">Multi-pass membrane protein</topology>
    </subcellularLocation>
</comment>
<feature type="transmembrane region" description="Helical" evidence="6">
    <location>
        <begin position="12"/>
        <end position="34"/>
    </location>
</feature>
<evidence type="ECO:0000256" key="1">
    <source>
        <dbReference type="ARBA" id="ARBA00004141"/>
    </source>
</evidence>
<evidence type="ECO:0000256" key="3">
    <source>
        <dbReference type="ARBA" id="ARBA00022692"/>
    </source>
</evidence>
<feature type="transmembrane region" description="Helical" evidence="6">
    <location>
        <begin position="242"/>
        <end position="263"/>
    </location>
</feature>
<dbReference type="GO" id="GO:0055085">
    <property type="term" value="P:transmembrane transport"/>
    <property type="evidence" value="ECO:0007669"/>
    <property type="project" value="TreeGrafter"/>
</dbReference>
<evidence type="ECO:0000313" key="8">
    <source>
        <dbReference type="Proteomes" id="UP000178946"/>
    </source>
</evidence>
<comment type="caution">
    <text evidence="7">The sequence shown here is derived from an EMBL/GenBank/DDBJ whole genome shotgun (WGS) entry which is preliminary data.</text>
</comment>
<dbReference type="PANTHER" id="PTHR21716:SF62">
    <property type="entry name" value="TRANSPORT PROTEIN YDBI-RELATED"/>
    <property type="match status" value="1"/>
</dbReference>
<accession>A0A1F8DS16</accession>
<dbReference type="Pfam" id="PF01594">
    <property type="entry name" value="AI-2E_transport"/>
    <property type="match status" value="1"/>
</dbReference>
<dbReference type="AlphaFoldDB" id="A0A1F8DS16"/>
<name>A0A1F8DS16_9BACT</name>
<proteinExistence type="inferred from homology"/>
<evidence type="ECO:0000256" key="6">
    <source>
        <dbReference type="SAM" id="Phobius"/>
    </source>
</evidence>
<evidence type="ECO:0000256" key="5">
    <source>
        <dbReference type="ARBA" id="ARBA00023136"/>
    </source>
</evidence>
<evidence type="ECO:0000256" key="2">
    <source>
        <dbReference type="ARBA" id="ARBA00009773"/>
    </source>
</evidence>
<evidence type="ECO:0000256" key="4">
    <source>
        <dbReference type="ARBA" id="ARBA00022989"/>
    </source>
</evidence>
<dbReference type="Proteomes" id="UP000178946">
    <property type="component" value="Unassembled WGS sequence"/>
</dbReference>
<feature type="transmembrane region" description="Helical" evidence="6">
    <location>
        <begin position="270"/>
        <end position="293"/>
    </location>
</feature>
<feature type="transmembrane region" description="Helical" evidence="6">
    <location>
        <begin position="40"/>
        <end position="58"/>
    </location>
</feature>
<feature type="transmembrane region" description="Helical" evidence="6">
    <location>
        <begin position="305"/>
        <end position="334"/>
    </location>
</feature>